<reference evidence="4" key="1">
    <citation type="journal article" date="2019" name="Int. J. Syst. Evol. Microbiol.">
        <title>The Global Catalogue of Microorganisms (GCM) 10K type strain sequencing project: providing services to taxonomists for standard genome sequencing and annotation.</title>
        <authorList>
            <consortium name="The Broad Institute Genomics Platform"/>
            <consortium name="The Broad Institute Genome Sequencing Center for Infectious Disease"/>
            <person name="Wu L."/>
            <person name="Ma J."/>
        </authorList>
    </citation>
    <scope>NUCLEOTIDE SEQUENCE [LARGE SCALE GENOMIC DNA]</scope>
    <source>
        <strain evidence="4">CGMCC 1.15180</strain>
    </source>
</reference>
<dbReference type="PANTHER" id="PTHR11461:SF211">
    <property type="entry name" value="GH10112P-RELATED"/>
    <property type="match status" value="1"/>
</dbReference>
<dbReference type="Gene3D" id="3.30.497.10">
    <property type="entry name" value="Antithrombin, subunit I, domain 2"/>
    <property type="match status" value="2"/>
</dbReference>
<dbReference type="SMART" id="SM00093">
    <property type="entry name" value="SERPIN"/>
    <property type="match status" value="1"/>
</dbReference>
<comment type="similarity">
    <text evidence="1">Belongs to the serpin family.</text>
</comment>
<dbReference type="InterPro" id="IPR036186">
    <property type="entry name" value="Serpin_sf"/>
</dbReference>
<organism evidence="3 4">
    <name type="scientific">Streptomyces ochraceiscleroticus</name>
    <dbReference type="NCBI Taxonomy" id="47761"/>
    <lineage>
        <taxon>Bacteria</taxon>
        <taxon>Bacillati</taxon>
        <taxon>Actinomycetota</taxon>
        <taxon>Actinomycetes</taxon>
        <taxon>Kitasatosporales</taxon>
        <taxon>Streptomycetaceae</taxon>
        <taxon>Streptomyces</taxon>
    </lineage>
</organism>
<dbReference type="Proteomes" id="UP001596139">
    <property type="component" value="Unassembled WGS sequence"/>
</dbReference>
<dbReference type="RefSeq" id="WP_051862819.1">
    <property type="nucleotide sequence ID" value="NZ_JBHSPX010000008.1"/>
</dbReference>
<dbReference type="InterPro" id="IPR000215">
    <property type="entry name" value="Serpin_fam"/>
</dbReference>
<dbReference type="InterPro" id="IPR042178">
    <property type="entry name" value="Serpin_sf_1"/>
</dbReference>
<evidence type="ECO:0000313" key="3">
    <source>
        <dbReference type="EMBL" id="MFC6066195.1"/>
    </source>
</evidence>
<dbReference type="InterPro" id="IPR023796">
    <property type="entry name" value="Serpin_dom"/>
</dbReference>
<evidence type="ECO:0000313" key="4">
    <source>
        <dbReference type="Proteomes" id="UP001596139"/>
    </source>
</evidence>
<name>A0ABW1MQX6_9ACTN</name>
<proteinExistence type="inferred from homology"/>
<protein>
    <submittedName>
        <fullName evidence="3">Serpin family protein</fullName>
    </submittedName>
</protein>
<sequence length="386" mass="39918">MTARWARAAAGDGSGKERGTVLAAAGVWPLLAMLAGPAHGPARAELAAALGVPAESAAAAGREVLAALDAAPGVRTAVGLWARRMLELRPEWRAELPLDTHGELTGDVEADLAELNAWAARRTEGMIDKMPPVIGRDTLFVLASALVARTTWAWPFTETLLDPQAGPWSGRRLAGLVRFGPLGDLLAVHGTRCGLLTRLRVEGDEGLDVHLLLGPEERSAGEVLEAGIATLGGACPTTYGDELPEGGAVAPGVTVTTVPSRDTEPTLAVRSVAFTVDAEHDLLDHAALFGLESARNAVHGHFPGISAYPLAVSAARQSATATFGSLGFRAAAVTAVAAAPGGAPMPPSHRARQVEARFDRPFGFLAVQRATGLVIAAGWVADPGTR</sequence>
<feature type="domain" description="Serpin" evidence="2">
    <location>
        <begin position="1"/>
        <end position="383"/>
    </location>
</feature>
<dbReference type="SUPFAM" id="SSF56574">
    <property type="entry name" value="Serpins"/>
    <property type="match status" value="2"/>
</dbReference>
<evidence type="ECO:0000259" key="2">
    <source>
        <dbReference type="SMART" id="SM00093"/>
    </source>
</evidence>
<dbReference type="Pfam" id="PF00079">
    <property type="entry name" value="Serpin"/>
    <property type="match status" value="1"/>
</dbReference>
<keyword evidence="4" id="KW-1185">Reference proteome</keyword>
<dbReference type="PANTHER" id="PTHR11461">
    <property type="entry name" value="SERINE PROTEASE INHIBITOR, SERPIN"/>
    <property type="match status" value="1"/>
</dbReference>
<dbReference type="EMBL" id="JBHSPX010000008">
    <property type="protein sequence ID" value="MFC6066195.1"/>
    <property type="molecule type" value="Genomic_DNA"/>
</dbReference>
<evidence type="ECO:0000256" key="1">
    <source>
        <dbReference type="RuleBase" id="RU000411"/>
    </source>
</evidence>
<accession>A0ABW1MQX6</accession>
<comment type="caution">
    <text evidence="3">The sequence shown here is derived from an EMBL/GenBank/DDBJ whole genome shotgun (WGS) entry which is preliminary data.</text>
</comment>
<gene>
    <name evidence="3" type="ORF">ACFP4F_27150</name>
</gene>